<dbReference type="GO" id="GO:0008202">
    <property type="term" value="P:steroid metabolic process"/>
    <property type="evidence" value="ECO:0007669"/>
    <property type="project" value="UniProtKB-ARBA"/>
</dbReference>
<comment type="caution">
    <text evidence="6">The sequence shown here is derived from an EMBL/GenBank/DDBJ whole genome shotgun (WGS) entry which is preliminary data.</text>
</comment>
<dbReference type="EMBL" id="RFLX01000024">
    <property type="protein sequence ID" value="RMI19116.1"/>
    <property type="molecule type" value="Genomic_DNA"/>
</dbReference>
<dbReference type="Gene3D" id="3.90.700.10">
    <property type="entry name" value="Succinate dehydrogenase/fumarate reductase flavoprotein, catalytic domain"/>
    <property type="match status" value="1"/>
</dbReference>
<evidence type="ECO:0000313" key="7">
    <source>
        <dbReference type="EMBL" id="RMI19116.1"/>
    </source>
</evidence>
<dbReference type="InterPro" id="IPR003953">
    <property type="entry name" value="FAD-dep_OxRdtase_2_FAD-bd"/>
</dbReference>
<proteinExistence type="predicted"/>
<dbReference type="AlphaFoldDB" id="A0A3A9JDI4"/>
<keyword evidence="8" id="KW-1185">Reference proteome</keyword>
<dbReference type="Proteomes" id="UP000278036">
    <property type="component" value="Unassembled WGS sequence"/>
</dbReference>
<dbReference type="InterPro" id="IPR027477">
    <property type="entry name" value="Succ_DH/fumarate_Rdtase_cat_sf"/>
</dbReference>
<keyword evidence="4" id="KW-0560">Oxidoreductase</keyword>
<evidence type="ECO:0000313" key="9">
    <source>
        <dbReference type="Proteomes" id="UP000278036"/>
    </source>
</evidence>
<comment type="cofactor">
    <cofactor evidence="1">
        <name>FAD</name>
        <dbReference type="ChEBI" id="CHEBI:57692"/>
    </cofactor>
</comment>
<evidence type="ECO:0000256" key="1">
    <source>
        <dbReference type="ARBA" id="ARBA00001974"/>
    </source>
</evidence>
<keyword evidence="2" id="KW-0285">Flavoprotein</keyword>
<dbReference type="GO" id="GO:0016491">
    <property type="term" value="F:oxidoreductase activity"/>
    <property type="evidence" value="ECO:0007669"/>
    <property type="project" value="UniProtKB-KW"/>
</dbReference>
<evidence type="ECO:0000259" key="5">
    <source>
        <dbReference type="Pfam" id="PF00890"/>
    </source>
</evidence>
<dbReference type="InterPro" id="IPR036188">
    <property type="entry name" value="FAD/NAD-bd_sf"/>
</dbReference>
<evidence type="ECO:0000256" key="3">
    <source>
        <dbReference type="ARBA" id="ARBA00022827"/>
    </source>
</evidence>
<dbReference type="SUPFAM" id="SSF51905">
    <property type="entry name" value="FAD/NAD(P)-binding domain"/>
    <property type="match status" value="1"/>
</dbReference>
<evidence type="ECO:0000313" key="8">
    <source>
        <dbReference type="Proteomes" id="UP000274097"/>
    </source>
</evidence>
<evidence type="ECO:0000256" key="2">
    <source>
        <dbReference type="ARBA" id="ARBA00022630"/>
    </source>
</evidence>
<dbReference type="RefSeq" id="WP_120637167.1">
    <property type="nucleotide sequence ID" value="NZ_RAQU01000017.1"/>
</dbReference>
<dbReference type="PANTHER" id="PTHR43400">
    <property type="entry name" value="FUMARATE REDUCTASE"/>
    <property type="match status" value="1"/>
</dbReference>
<dbReference type="PRINTS" id="PR00411">
    <property type="entry name" value="PNDRDTASEI"/>
</dbReference>
<dbReference type="InterPro" id="IPR050315">
    <property type="entry name" value="FAD-oxidoreductase_2"/>
</dbReference>
<protein>
    <submittedName>
        <fullName evidence="6">FAD-dependent oxidoreductase</fullName>
    </submittedName>
</protein>
<dbReference type="SUPFAM" id="SSF56425">
    <property type="entry name" value="Succinate dehydrogenase/fumarate reductase flavoprotein, catalytic domain"/>
    <property type="match status" value="1"/>
</dbReference>
<evidence type="ECO:0000256" key="4">
    <source>
        <dbReference type="ARBA" id="ARBA00023002"/>
    </source>
</evidence>
<keyword evidence="3" id="KW-0274">FAD</keyword>
<dbReference type="PANTHER" id="PTHR43400:SF10">
    <property type="entry name" value="3-OXOSTEROID 1-DEHYDROGENASE"/>
    <property type="match status" value="1"/>
</dbReference>
<organism evidence="6 9">
    <name type="scientific">Teichococcus wenyumeiae</name>
    <dbReference type="NCBI Taxonomy" id="2478470"/>
    <lineage>
        <taxon>Bacteria</taxon>
        <taxon>Pseudomonadati</taxon>
        <taxon>Pseudomonadota</taxon>
        <taxon>Alphaproteobacteria</taxon>
        <taxon>Acetobacterales</taxon>
        <taxon>Roseomonadaceae</taxon>
        <taxon>Roseomonas</taxon>
    </lineage>
</organism>
<dbReference type="InParanoid" id="A0A3A9JDI4"/>
<accession>A0A3A9JDI4</accession>
<gene>
    <name evidence="6" type="ORF">D6Z83_04630</name>
    <name evidence="7" type="ORF">EBE87_21595</name>
</gene>
<dbReference type="Pfam" id="PF00890">
    <property type="entry name" value="FAD_binding_2"/>
    <property type="match status" value="1"/>
</dbReference>
<evidence type="ECO:0000313" key="6">
    <source>
        <dbReference type="EMBL" id="RKK05407.1"/>
    </source>
</evidence>
<name>A0A3A9JDI4_9PROT</name>
<dbReference type="Proteomes" id="UP000274097">
    <property type="component" value="Unassembled WGS sequence"/>
</dbReference>
<feature type="domain" description="FAD-dependent oxidoreductase 2 FAD-binding" evidence="5">
    <location>
        <begin position="17"/>
        <end position="436"/>
    </location>
</feature>
<dbReference type="OrthoDB" id="3178130at2"/>
<dbReference type="Gene3D" id="3.50.50.60">
    <property type="entry name" value="FAD/NAD(P)-binding domain"/>
    <property type="match status" value="1"/>
</dbReference>
<reference evidence="6 9" key="1">
    <citation type="submission" date="2018-09" db="EMBL/GenBank/DDBJ databases">
        <title>Roseomonas sp. nov., isolated from feces of Tibetan antelopes in the Qinghai-Tibet plateau, China.</title>
        <authorList>
            <person name="Tian Z."/>
        </authorList>
    </citation>
    <scope>NUCLEOTIDE SEQUENCE [LARGE SCALE GENOMIC DNA]</scope>
    <source>
        <strain evidence="7 8">Z23</strain>
        <strain evidence="6 9">Z24</strain>
    </source>
</reference>
<dbReference type="EMBL" id="RAQU01000017">
    <property type="protein sequence ID" value="RKK05407.1"/>
    <property type="molecule type" value="Genomic_DNA"/>
</dbReference>
<sequence length="465" mass="47886">MSILPAEGVAFEFTVPVLIIGAGAAGLTAALAAQEAGAGVLVLERDAVPRGSTALSAGLIPAPGTRWQQAAGEADDPARFAADIMAKAGQEPEPALVDLVTRHIGPALEWLADRHGLDFSVITDFRYPGHSACRMHGLPSRSGEELVDRLRQAAESAGIDMLCEAHVTDLFADGGGRIHGVALRRPDGSEERVGCGALVLACNGYGGNPDLVARHVPSLSTALYFGHPGNQGDALLWGEALGAATRHLSGHQGHGSVAHPVGILITWATITQGGIQVNLEGRRFSDESHGYSEQAAAVLRQPEGVAWSIFDERIAGIARQFEDFRQAEAAGVVLTASSIAELAEATHLPLPALQATLEHVGELKALGRPDEFGRDFAGAAQLVPPFRAVRVTGALFHTQGGLVVNDEARVARPDGSVLPNLFAAGGAACGVSGSRPEGYLSGNGLLTAVALGRIAGLAAGGPAPA</sequence>